<dbReference type="PANTHER" id="PTHR35525:SF3">
    <property type="entry name" value="BLL6575 PROTEIN"/>
    <property type="match status" value="1"/>
</dbReference>
<dbReference type="EMBL" id="QUAK01000079">
    <property type="protein sequence ID" value="RFU85979.1"/>
    <property type="molecule type" value="Genomic_DNA"/>
</dbReference>
<reference evidence="2 3" key="1">
    <citation type="submission" date="2018-08" db="EMBL/GenBank/DDBJ databases">
        <title>Isolation, diversity and antifungal activity of Actinobacteria from wheat.</title>
        <authorList>
            <person name="Han C."/>
        </authorList>
    </citation>
    <scope>NUCLEOTIDE SEQUENCE [LARGE SCALE GENOMIC DNA]</scope>
    <source>
        <strain evidence="2 3">NEAU-YY421</strain>
    </source>
</reference>
<dbReference type="Gene3D" id="1.10.3300.10">
    <property type="entry name" value="Jann2411-like domain"/>
    <property type="match status" value="1"/>
</dbReference>
<dbReference type="InterPro" id="IPR021005">
    <property type="entry name" value="Znf_CGNR"/>
</dbReference>
<dbReference type="AlphaFoldDB" id="A0A372M590"/>
<organism evidence="2 3">
    <name type="scientific">Streptomyces triticagri</name>
    <dbReference type="NCBI Taxonomy" id="2293568"/>
    <lineage>
        <taxon>Bacteria</taxon>
        <taxon>Bacillati</taxon>
        <taxon>Actinomycetota</taxon>
        <taxon>Actinomycetes</taxon>
        <taxon>Kitasatosporales</taxon>
        <taxon>Streptomycetaceae</taxon>
        <taxon>Streptomyces</taxon>
    </lineage>
</organism>
<name>A0A372M590_9ACTN</name>
<protein>
    <submittedName>
        <fullName evidence="2">CGNR zinc finger domain-containing protein</fullName>
    </submittedName>
</protein>
<dbReference type="PANTHER" id="PTHR35525">
    <property type="entry name" value="BLL6575 PROTEIN"/>
    <property type="match status" value="1"/>
</dbReference>
<comment type="caution">
    <text evidence="2">The sequence shown here is derived from an EMBL/GenBank/DDBJ whole genome shotgun (WGS) entry which is preliminary data.</text>
</comment>
<sequence>MAGHPVLDFVNTVAWRTDDGRRADRVPDEAAWTRWAADAGLGATALPDGASLRALRELLAALLDAYVDATAPAPPVRERWRATALTARERSALSHDFPLHPVAANVCDELTLKAEELLADAAALGRVRRCAGPGCGWFFLDRSRNGARRWCSSGDCGNRDRARRHYERTRQAAAN</sequence>
<proteinExistence type="predicted"/>
<dbReference type="InterPro" id="IPR023286">
    <property type="entry name" value="ABATE_dom_sf"/>
</dbReference>
<dbReference type="OrthoDB" id="3211108at2"/>
<evidence type="ECO:0000259" key="1">
    <source>
        <dbReference type="Pfam" id="PF11706"/>
    </source>
</evidence>
<evidence type="ECO:0000313" key="3">
    <source>
        <dbReference type="Proteomes" id="UP000263094"/>
    </source>
</evidence>
<feature type="domain" description="Zinc finger CGNR" evidence="1">
    <location>
        <begin position="126"/>
        <end position="168"/>
    </location>
</feature>
<evidence type="ECO:0000313" key="2">
    <source>
        <dbReference type="EMBL" id="RFU85979.1"/>
    </source>
</evidence>
<dbReference type="Pfam" id="PF11706">
    <property type="entry name" value="zf-CGNR"/>
    <property type="match status" value="1"/>
</dbReference>
<dbReference type="SUPFAM" id="SSF160904">
    <property type="entry name" value="Jann2411-like"/>
    <property type="match status" value="1"/>
</dbReference>
<keyword evidence="3" id="KW-1185">Reference proteome</keyword>
<gene>
    <name evidence="2" type="ORF">DY218_14670</name>
</gene>
<dbReference type="Proteomes" id="UP000263094">
    <property type="component" value="Unassembled WGS sequence"/>
</dbReference>
<dbReference type="Pfam" id="PF07336">
    <property type="entry name" value="ABATE"/>
    <property type="match status" value="1"/>
</dbReference>
<dbReference type="InterPro" id="IPR010852">
    <property type="entry name" value="ABATE"/>
</dbReference>
<accession>A0A372M590</accession>